<accession>A0ABS3L4M1</accession>
<dbReference type="PANTHER" id="PTHR33643:SF1">
    <property type="entry name" value="UREASE ACCESSORY PROTEIN D"/>
    <property type="match status" value="1"/>
</dbReference>
<dbReference type="Proteomes" id="UP000664601">
    <property type="component" value="Unassembled WGS sequence"/>
</dbReference>
<dbReference type="Pfam" id="PF01774">
    <property type="entry name" value="UreD"/>
    <property type="match status" value="1"/>
</dbReference>
<dbReference type="HAMAP" id="MF_01384">
    <property type="entry name" value="UreD"/>
    <property type="match status" value="1"/>
</dbReference>
<comment type="function">
    <text evidence="3">Required for maturation of urease via the functional incorporation of the urease nickel metallocenter.</text>
</comment>
<dbReference type="EMBL" id="JAFREM010000001">
    <property type="protein sequence ID" value="MBO1304574.1"/>
    <property type="molecule type" value="Genomic_DNA"/>
</dbReference>
<evidence type="ECO:0000313" key="4">
    <source>
        <dbReference type="EMBL" id="MBO1304574.1"/>
    </source>
</evidence>
<evidence type="ECO:0000256" key="2">
    <source>
        <dbReference type="ARBA" id="ARBA00023186"/>
    </source>
</evidence>
<proteinExistence type="inferred from homology"/>
<organism evidence="4 5">
    <name type="scientific">Candidatus Enterococcus moelleringii</name>
    <dbReference type="NCBI Taxonomy" id="2815325"/>
    <lineage>
        <taxon>Bacteria</taxon>
        <taxon>Bacillati</taxon>
        <taxon>Bacillota</taxon>
        <taxon>Bacilli</taxon>
        <taxon>Lactobacillales</taxon>
        <taxon>Enterococcaceae</taxon>
        <taxon>Enterococcus</taxon>
    </lineage>
</organism>
<reference evidence="4 5" key="1">
    <citation type="submission" date="2021-03" db="EMBL/GenBank/DDBJ databases">
        <title>Enterococcal diversity collection.</title>
        <authorList>
            <person name="Gilmore M.S."/>
            <person name="Schwartzman J."/>
            <person name="Van Tyne D."/>
            <person name="Martin M."/>
            <person name="Earl A.M."/>
            <person name="Manson A.L."/>
            <person name="Straub T."/>
            <person name="Salamzade R."/>
            <person name="Saavedra J."/>
            <person name="Lebreton F."/>
            <person name="Prichula J."/>
            <person name="Schaufler K."/>
            <person name="Gaca A."/>
            <person name="Sgardioli B."/>
            <person name="Wagenaar J."/>
            <person name="Strong T."/>
        </authorList>
    </citation>
    <scope>NUCLEOTIDE SEQUENCE [LARGE SCALE GENOMIC DNA]</scope>
    <source>
        <strain evidence="4 5">669A</strain>
    </source>
</reference>
<dbReference type="InterPro" id="IPR002669">
    <property type="entry name" value="UreD"/>
</dbReference>
<keyword evidence="5" id="KW-1185">Reference proteome</keyword>
<dbReference type="PANTHER" id="PTHR33643">
    <property type="entry name" value="UREASE ACCESSORY PROTEIN D"/>
    <property type="match status" value="1"/>
</dbReference>
<gene>
    <name evidence="3" type="primary">ureD</name>
    <name evidence="4" type="ORF">JZO70_00255</name>
</gene>
<dbReference type="RefSeq" id="WP_207671520.1">
    <property type="nucleotide sequence ID" value="NZ_JAFREM010000001.1"/>
</dbReference>
<evidence type="ECO:0000256" key="3">
    <source>
        <dbReference type="HAMAP-Rule" id="MF_01384"/>
    </source>
</evidence>
<protein>
    <recommendedName>
        <fullName evidence="3">Urease accessory protein UreD</fullName>
    </recommendedName>
</protein>
<evidence type="ECO:0000256" key="1">
    <source>
        <dbReference type="ARBA" id="ARBA00007177"/>
    </source>
</evidence>
<comment type="subunit">
    <text evidence="3">UreD, UreF and UreG form a complex that acts as a GTP-hydrolysis-dependent molecular chaperone, activating the urease apoprotein by helping to assemble the nickel containing metallocenter of UreC. The UreE protein probably delivers the nickel.</text>
</comment>
<comment type="caution">
    <text evidence="4">The sequence shown here is derived from an EMBL/GenBank/DDBJ whole genome shotgun (WGS) entry which is preliminary data.</text>
</comment>
<comment type="subcellular location">
    <subcellularLocation>
        <location evidence="3">Cytoplasm</location>
    </subcellularLocation>
</comment>
<evidence type="ECO:0000313" key="5">
    <source>
        <dbReference type="Proteomes" id="UP000664601"/>
    </source>
</evidence>
<keyword evidence="3" id="KW-0963">Cytoplasm</keyword>
<keyword evidence="3" id="KW-0996">Nickel insertion</keyword>
<name>A0ABS3L4M1_9ENTE</name>
<comment type="similarity">
    <text evidence="1 3">Belongs to the UreD family.</text>
</comment>
<keyword evidence="2 3" id="KW-0143">Chaperone</keyword>
<sequence length="274" mass="31395">MEMMTGTLELSVKQRDNRTVPGHIFYQGALKVMRPQYLDDSGQVTYFILNPGGGYLDGDRYALTVEVAPEASLYLTTQSATKIYQTPKDYVRQINRITIGNQGECINLPDPIIPYENSVYCQEQWVYLAEDARYFSSEIVTPGWDSSERGFTYREVNLLTKLFVDQRLAVMDRVLLQPASQDLSGIGMLEGLKKVASLLGVHPEIDQEYISQLHQVLQDKFPDLRFGLSMLPINGYSLRALGDNTQELEQLIQQCYLHYNQAFCQERILHTRKY</sequence>